<reference evidence="1 2" key="1">
    <citation type="submission" date="2014-04" db="EMBL/GenBank/DDBJ databases">
        <authorList>
            <consortium name="DOE Joint Genome Institute"/>
            <person name="Kuo A."/>
            <person name="Gay G."/>
            <person name="Dore J."/>
            <person name="Kohler A."/>
            <person name="Nagy L.G."/>
            <person name="Floudas D."/>
            <person name="Copeland A."/>
            <person name="Barry K.W."/>
            <person name="Cichocki N."/>
            <person name="Veneault-Fourrey C."/>
            <person name="LaButti K."/>
            <person name="Lindquist E.A."/>
            <person name="Lipzen A."/>
            <person name="Lundell T."/>
            <person name="Morin E."/>
            <person name="Murat C."/>
            <person name="Sun H."/>
            <person name="Tunlid A."/>
            <person name="Henrissat B."/>
            <person name="Grigoriev I.V."/>
            <person name="Hibbett D.S."/>
            <person name="Martin F."/>
            <person name="Nordberg H.P."/>
            <person name="Cantor M.N."/>
            <person name="Hua S.X."/>
        </authorList>
    </citation>
    <scope>NUCLEOTIDE SEQUENCE [LARGE SCALE GENOMIC DNA]</scope>
    <source>
        <strain evidence="2">h7</strain>
    </source>
</reference>
<protein>
    <submittedName>
        <fullName evidence="1">Uncharacterized protein</fullName>
    </submittedName>
</protein>
<accession>A0A0C3CLG6</accession>
<gene>
    <name evidence="1" type="ORF">M413DRAFT_9170</name>
</gene>
<organism evidence="1 2">
    <name type="scientific">Hebeloma cylindrosporum</name>
    <dbReference type="NCBI Taxonomy" id="76867"/>
    <lineage>
        <taxon>Eukaryota</taxon>
        <taxon>Fungi</taxon>
        <taxon>Dikarya</taxon>
        <taxon>Basidiomycota</taxon>
        <taxon>Agaricomycotina</taxon>
        <taxon>Agaricomycetes</taxon>
        <taxon>Agaricomycetidae</taxon>
        <taxon>Agaricales</taxon>
        <taxon>Agaricineae</taxon>
        <taxon>Hymenogastraceae</taxon>
        <taxon>Hebeloma</taxon>
    </lineage>
</organism>
<keyword evidence="2" id="KW-1185">Reference proteome</keyword>
<dbReference type="HOGENOM" id="CLU_1598448_0_0_1"/>
<dbReference type="AlphaFoldDB" id="A0A0C3CLG6"/>
<reference evidence="2" key="2">
    <citation type="submission" date="2015-01" db="EMBL/GenBank/DDBJ databases">
        <title>Evolutionary Origins and Diversification of the Mycorrhizal Mutualists.</title>
        <authorList>
            <consortium name="DOE Joint Genome Institute"/>
            <consortium name="Mycorrhizal Genomics Consortium"/>
            <person name="Kohler A."/>
            <person name="Kuo A."/>
            <person name="Nagy L.G."/>
            <person name="Floudas D."/>
            <person name="Copeland A."/>
            <person name="Barry K.W."/>
            <person name="Cichocki N."/>
            <person name="Veneault-Fourrey C."/>
            <person name="LaButti K."/>
            <person name="Lindquist E.A."/>
            <person name="Lipzen A."/>
            <person name="Lundell T."/>
            <person name="Morin E."/>
            <person name="Murat C."/>
            <person name="Riley R."/>
            <person name="Ohm R."/>
            <person name="Sun H."/>
            <person name="Tunlid A."/>
            <person name="Henrissat B."/>
            <person name="Grigoriev I.V."/>
            <person name="Hibbett D.S."/>
            <person name="Martin F."/>
        </authorList>
    </citation>
    <scope>NUCLEOTIDE SEQUENCE [LARGE SCALE GENOMIC DNA]</scope>
    <source>
        <strain evidence="2">h7</strain>
    </source>
</reference>
<dbReference type="EMBL" id="KN831773">
    <property type="protein sequence ID" value="KIM44959.1"/>
    <property type="molecule type" value="Genomic_DNA"/>
</dbReference>
<evidence type="ECO:0000313" key="1">
    <source>
        <dbReference type="EMBL" id="KIM44959.1"/>
    </source>
</evidence>
<evidence type="ECO:0000313" key="2">
    <source>
        <dbReference type="Proteomes" id="UP000053424"/>
    </source>
</evidence>
<dbReference type="OrthoDB" id="3022211at2759"/>
<name>A0A0C3CLG6_HEBCY</name>
<dbReference type="Proteomes" id="UP000053424">
    <property type="component" value="Unassembled WGS sequence"/>
</dbReference>
<proteinExistence type="predicted"/>
<sequence length="162" mass="18470">MSSLLPKSGTLQYPATQLVALARLILTQYQSHLQAEGDARIESDDDKDDNDTDTFLILDDLHELNLLVNLPRHIEMENLRRVEKMDPSEYSDIDDPKQPERALLNVGINRKANYLFVDAVKFRKETRGQPSNDGNWDSEDALLDFLVFLSQPEHKDLFSVGA</sequence>